<gene>
    <name evidence="1" type="ORF">SAMN02745133_02712</name>
</gene>
<sequence>MFEKFQDYMYYLLFGPLKKVAKAKNQFYILFKVLGKLFDQTKQDIFRVRAESMVISASSLMLEEHGRDRRMKRLKGESVENYRMRLSMKNIIAEKAGTNEGILLALKALGYEQSRIEPFYIHDPERWAEFLVYLSSKQQVGINDMAVIDKEVMKVKPASGKPSYGIEEYTQVEARSEFKGGLYRYPLCNTFLCGVWPYNNDNVGYLLRTDLSHESTYREGNFSYPLAGTIAASERLYQETDFVQCNHESSTIEAETEYEGNTFNYPLCNQIRAGEYPN</sequence>
<evidence type="ECO:0000313" key="1">
    <source>
        <dbReference type="EMBL" id="SHF46180.1"/>
    </source>
</evidence>
<protein>
    <submittedName>
        <fullName evidence="1">Uncharacterized protein</fullName>
    </submittedName>
</protein>
<dbReference type="EMBL" id="FQUY01000025">
    <property type="protein sequence ID" value="SHF46180.1"/>
    <property type="molecule type" value="Genomic_DNA"/>
</dbReference>
<dbReference type="STRING" id="1121429.SAMN02745133_02712"/>
<accession>A0A1M5BUT9</accession>
<organism evidence="1 2">
    <name type="scientific">Desulforamulus putei DSM 12395</name>
    <dbReference type="NCBI Taxonomy" id="1121429"/>
    <lineage>
        <taxon>Bacteria</taxon>
        <taxon>Bacillati</taxon>
        <taxon>Bacillota</taxon>
        <taxon>Clostridia</taxon>
        <taxon>Eubacteriales</taxon>
        <taxon>Peptococcaceae</taxon>
        <taxon>Desulforamulus</taxon>
    </lineage>
</organism>
<evidence type="ECO:0000313" key="2">
    <source>
        <dbReference type="Proteomes" id="UP000184148"/>
    </source>
</evidence>
<reference evidence="2" key="1">
    <citation type="submission" date="2016-11" db="EMBL/GenBank/DDBJ databases">
        <authorList>
            <person name="Varghese N."/>
            <person name="Submissions S."/>
        </authorList>
    </citation>
    <scope>NUCLEOTIDE SEQUENCE [LARGE SCALE GENOMIC DNA]</scope>
    <source>
        <strain evidence="2">DSM 12395</strain>
    </source>
</reference>
<keyword evidence="2" id="KW-1185">Reference proteome</keyword>
<name>A0A1M5BUT9_9FIRM</name>
<dbReference type="RefSeq" id="WP_073239913.1">
    <property type="nucleotide sequence ID" value="NZ_FQUY01000025.1"/>
</dbReference>
<dbReference type="AlphaFoldDB" id="A0A1M5BUT9"/>
<proteinExistence type="predicted"/>
<dbReference type="Proteomes" id="UP000184148">
    <property type="component" value="Unassembled WGS sequence"/>
</dbReference>